<proteinExistence type="predicted"/>
<comment type="caution">
    <text evidence="2">The sequence shown here is derived from an EMBL/GenBank/DDBJ whole genome shotgun (WGS) entry which is preliminary data.</text>
</comment>
<protein>
    <submittedName>
        <fullName evidence="2">Uncharacterized protein</fullName>
    </submittedName>
</protein>
<keyword evidence="3" id="KW-1185">Reference proteome</keyword>
<name>A0AAE0I9U2_9PEZI</name>
<reference evidence="2" key="2">
    <citation type="submission" date="2023-06" db="EMBL/GenBank/DDBJ databases">
        <authorList>
            <consortium name="Lawrence Berkeley National Laboratory"/>
            <person name="Haridas S."/>
            <person name="Hensen N."/>
            <person name="Bonometti L."/>
            <person name="Westerberg I."/>
            <person name="Brannstrom I.O."/>
            <person name="Guillou S."/>
            <person name="Cros-Aarteil S."/>
            <person name="Calhoun S."/>
            <person name="Kuo A."/>
            <person name="Mondo S."/>
            <person name="Pangilinan J."/>
            <person name="Riley R."/>
            <person name="Labutti K."/>
            <person name="Andreopoulos B."/>
            <person name="Lipzen A."/>
            <person name="Chen C."/>
            <person name="Yanf M."/>
            <person name="Daum C."/>
            <person name="Ng V."/>
            <person name="Clum A."/>
            <person name="Steindorff A."/>
            <person name="Ohm R."/>
            <person name="Martin F."/>
            <person name="Silar P."/>
            <person name="Natvig D."/>
            <person name="Lalanne C."/>
            <person name="Gautier V."/>
            <person name="Ament-Velasquez S.L."/>
            <person name="Kruys A."/>
            <person name="Hutchinson M.I."/>
            <person name="Powell A.J."/>
            <person name="Barry K."/>
            <person name="Miller A.N."/>
            <person name="Grigoriev I.V."/>
            <person name="Debuchy R."/>
            <person name="Gladieux P."/>
            <person name="Thoren M.H."/>
            <person name="Johannesson H."/>
        </authorList>
    </citation>
    <scope>NUCLEOTIDE SEQUENCE</scope>
    <source>
        <strain evidence="2">SMH4131-1</strain>
    </source>
</reference>
<reference evidence="2" key="1">
    <citation type="journal article" date="2023" name="Mol. Phylogenet. Evol.">
        <title>Genome-scale phylogeny and comparative genomics of the fungal order Sordariales.</title>
        <authorList>
            <person name="Hensen N."/>
            <person name="Bonometti L."/>
            <person name="Westerberg I."/>
            <person name="Brannstrom I.O."/>
            <person name="Guillou S."/>
            <person name="Cros-Aarteil S."/>
            <person name="Calhoun S."/>
            <person name="Haridas S."/>
            <person name="Kuo A."/>
            <person name="Mondo S."/>
            <person name="Pangilinan J."/>
            <person name="Riley R."/>
            <person name="LaButti K."/>
            <person name="Andreopoulos B."/>
            <person name="Lipzen A."/>
            <person name="Chen C."/>
            <person name="Yan M."/>
            <person name="Daum C."/>
            <person name="Ng V."/>
            <person name="Clum A."/>
            <person name="Steindorff A."/>
            <person name="Ohm R.A."/>
            <person name="Martin F."/>
            <person name="Silar P."/>
            <person name="Natvig D.O."/>
            <person name="Lalanne C."/>
            <person name="Gautier V."/>
            <person name="Ament-Velasquez S.L."/>
            <person name="Kruys A."/>
            <person name="Hutchinson M.I."/>
            <person name="Powell A.J."/>
            <person name="Barry K."/>
            <person name="Miller A.N."/>
            <person name="Grigoriev I.V."/>
            <person name="Debuchy R."/>
            <person name="Gladieux P."/>
            <person name="Hiltunen Thoren M."/>
            <person name="Johannesson H."/>
        </authorList>
    </citation>
    <scope>NUCLEOTIDE SEQUENCE</scope>
    <source>
        <strain evidence="2">SMH4131-1</strain>
    </source>
</reference>
<dbReference type="AlphaFoldDB" id="A0AAE0I9U2"/>
<dbReference type="Proteomes" id="UP001286456">
    <property type="component" value="Unassembled WGS sequence"/>
</dbReference>
<gene>
    <name evidence="2" type="ORF">B0T19DRAFT_261600</name>
</gene>
<feature type="compositionally biased region" description="Basic residues" evidence="1">
    <location>
        <begin position="34"/>
        <end position="46"/>
    </location>
</feature>
<feature type="region of interest" description="Disordered" evidence="1">
    <location>
        <begin position="26"/>
        <end position="73"/>
    </location>
</feature>
<dbReference type="EMBL" id="JAUEPO010000005">
    <property type="protein sequence ID" value="KAK3321202.1"/>
    <property type="molecule type" value="Genomic_DNA"/>
</dbReference>
<organism evidence="2 3">
    <name type="scientific">Cercophora scortea</name>
    <dbReference type="NCBI Taxonomy" id="314031"/>
    <lineage>
        <taxon>Eukaryota</taxon>
        <taxon>Fungi</taxon>
        <taxon>Dikarya</taxon>
        <taxon>Ascomycota</taxon>
        <taxon>Pezizomycotina</taxon>
        <taxon>Sordariomycetes</taxon>
        <taxon>Sordariomycetidae</taxon>
        <taxon>Sordariales</taxon>
        <taxon>Lasiosphaeriaceae</taxon>
        <taxon>Cercophora</taxon>
    </lineage>
</organism>
<evidence type="ECO:0000313" key="2">
    <source>
        <dbReference type="EMBL" id="KAK3321202.1"/>
    </source>
</evidence>
<evidence type="ECO:0000256" key="1">
    <source>
        <dbReference type="SAM" id="MobiDB-lite"/>
    </source>
</evidence>
<evidence type="ECO:0000313" key="3">
    <source>
        <dbReference type="Proteomes" id="UP001286456"/>
    </source>
</evidence>
<accession>A0AAE0I9U2</accession>
<sequence length="200" mass="22012">MTMISHADCWNEPTLHATPYTRCHNTIPAPTSINKRRTFSRKRQGRRFAEGPLPCGNTPNSPQPSPEPLSSAAHNHALPLVPAPQDIGLQCGEGVRVGHVADDTSTAIRKADDIRYGIWHMNNPTWPRFHGAMASGSSYQGSTVVSSEGLVTPCLLLMKQMQEPPTHRRKDGTRQDDGCLTSPTQLWLLEVSNHHARGPQ</sequence>